<protein>
    <submittedName>
        <fullName evidence="1">Uncharacterized protein</fullName>
    </submittedName>
</protein>
<sequence>MLLRYDVLLPLFATYYYKFRLVY</sequence>
<organism evidence="1">
    <name type="scientific">Arundo donax</name>
    <name type="common">Giant reed</name>
    <name type="synonym">Donax arundinaceus</name>
    <dbReference type="NCBI Taxonomy" id="35708"/>
    <lineage>
        <taxon>Eukaryota</taxon>
        <taxon>Viridiplantae</taxon>
        <taxon>Streptophyta</taxon>
        <taxon>Embryophyta</taxon>
        <taxon>Tracheophyta</taxon>
        <taxon>Spermatophyta</taxon>
        <taxon>Magnoliopsida</taxon>
        <taxon>Liliopsida</taxon>
        <taxon>Poales</taxon>
        <taxon>Poaceae</taxon>
        <taxon>PACMAD clade</taxon>
        <taxon>Arundinoideae</taxon>
        <taxon>Arundineae</taxon>
        <taxon>Arundo</taxon>
    </lineage>
</organism>
<evidence type="ECO:0000313" key="1">
    <source>
        <dbReference type="EMBL" id="JAD62202.1"/>
    </source>
</evidence>
<accession>A0A0A9BSF1</accession>
<dbReference type="AlphaFoldDB" id="A0A0A9BSF1"/>
<proteinExistence type="predicted"/>
<reference evidence="1" key="2">
    <citation type="journal article" date="2015" name="Data Brief">
        <title>Shoot transcriptome of the giant reed, Arundo donax.</title>
        <authorList>
            <person name="Barrero R.A."/>
            <person name="Guerrero F.D."/>
            <person name="Moolhuijzen P."/>
            <person name="Goolsby J.A."/>
            <person name="Tidwell J."/>
            <person name="Bellgard S.E."/>
            <person name="Bellgard M.I."/>
        </authorList>
    </citation>
    <scope>NUCLEOTIDE SEQUENCE</scope>
    <source>
        <tissue evidence="1">Shoot tissue taken approximately 20 cm above the soil surface</tissue>
    </source>
</reference>
<name>A0A0A9BSF1_ARUDO</name>
<reference evidence="1" key="1">
    <citation type="submission" date="2014-09" db="EMBL/GenBank/DDBJ databases">
        <authorList>
            <person name="Magalhaes I.L.F."/>
            <person name="Oliveira U."/>
            <person name="Santos F.R."/>
            <person name="Vidigal T.H.D.A."/>
            <person name="Brescovit A.D."/>
            <person name="Santos A.J."/>
        </authorList>
    </citation>
    <scope>NUCLEOTIDE SEQUENCE</scope>
    <source>
        <tissue evidence="1">Shoot tissue taken approximately 20 cm above the soil surface</tissue>
    </source>
</reference>
<dbReference type="EMBL" id="GBRH01235693">
    <property type="protein sequence ID" value="JAD62202.1"/>
    <property type="molecule type" value="Transcribed_RNA"/>
</dbReference>